<dbReference type="Proteomes" id="UP000835052">
    <property type="component" value="Unassembled WGS sequence"/>
</dbReference>
<comment type="caution">
    <text evidence="2">The sequence shown here is derived from an EMBL/GenBank/DDBJ whole genome shotgun (WGS) entry which is preliminary data.</text>
</comment>
<dbReference type="AlphaFoldDB" id="A0A8S1GRW3"/>
<dbReference type="EMBL" id="CAJGYM010000001">
    <property type="protein sequence ID" value="CAD6184460.1"/>
    <property type="molecule type" value="Genomic_DNA"/>
</dbReference>
<evidence type="ECO:0000313" key="2">
    <source>
        <dbReference type="EMBL" id="CAD6184460.1"/>
    </source>
</evidence>
<organism evidence="2 3">
    <name type="scientific">Caenorhabditis auriculariae</name>
    <dbReference type="NCBI Taxonomy" id="2777116"/>
    <lineage>
        <taxon>Eukaryota</taxon>
        <taxon>Metazoa</taxon>
        <taxon>Ecdysozoa</taxon>
        <taxon>Nematoda</taxon>
        <taxon>Chromadorea</taxon>
        <taxon>Rhabditida</taxon>
        <taxon>Rhabditina</taxon>
        <taxon>Rhabditomorpha</taxon>
        <taxon>Rhabditoidea</taxon>
        <taxon>Rhabditidae</taxon>
        <taxon>Peloderinae</taxon>
        <taxon>Caenorhabditis</taxon>
    </lineage>
</organism>
<proteinExistence type="predicted"/>
<gene>
    <name evidence="2" type="ORF">CAUJ_LOCUS379</name>
</gene>
<protein>
    <submittedName>
        <fullName evidence="2">Uncharacterized protein</fullName>
    </submittedName>
</protein>
<evidence type="ECO:0000256" key="1">
    <source>
        <dbReference type="SAM" id="MobiDB-lite"/>
    </source>
</evidence>
<reference evidence="2" key="1">
    <citation type="submission" date="2020-10" db="EMBL/GenBank/DDBJ databases">
        <authorList>
            <person name="Kikuchi T."/>
        </authorList>
    </citation>
    <scope>NUCLEOTIDE SEQUENCE</scope>
    <source>
        <strain evidence="2">NKZ352</strain>
    </source>
</reference>
<keyword evidence="3" id="KW-1185">Reference proteome</keyword>
<evidence type="ECO:0000313" key="3">
    <source>
        <dbReference type="Proteomes" id="UP000835052"/>
    </source>
</evidence>
<sequence length="153" mass="17223">MCDGAESKGRRRLDASAAKVPRCHCANCPLSLSISSRDSLQNRPGRASAAEIGSSQEKPQRDVVCVFLNSFSSYLVVSYGKDEEILLRRPRFLLDRFGTRTRRRRLSLSHVEPQKSPFLRDTFAPPSDAELFMPLSASYFCQCMVSMVRKTSQ</sequence>
<accession>A0A8S1GRW3</accession>
<feature type="region of interest" description="Disordered" evidence="1">
    <location>
        <begin position="38"/>
        <end position="58"/>
    </location>
</feature>
<name>A0A8S1GRW3_9PELO</name>